<protein>
    <recommendedName>
        <fullName evidence="1">DinB-like domain-containing protein</fullName>
    </recommendedName>
</protein>
<reference evidence="2" key="1">
    <citation type="journal article" date="2015" name="Nature">
        <title>Complex archaea that bridge the gap between prokaryotes and eukaryotes.</title>
        <authorList>
            <person name="Spang A."/>
            <person name="Saw J.H."/>
            <person name="Jorgensen S.L."/>
            <person name="Zaremba-Niedzwiedzka K."/>
            <person name="Martijn J."/>
            <person name="Lind A.E."/>
            <person name="van Eijk R."/>
            <person name="Schleper C."/>
            <person name="Guy L."/>
            <person name="Ettema T.J."/>
        </authorList>
    </citation>
    <scope>NUCLEOTIDE SEQUENCE</scope>
</reference>
<dbReference type="InterPro" id="IPR024775">
    <property type="entry name" value="DinB-like"/>
</dbReference>
<organism evidence="2">
    <name type="scientific">marine sediment metagenome</name>
    <dbReference type="NCBI Taxonomy" id="412755"/>
    <lineage>
        <taxon>unclassified sequences</taxon>
        <taxon>metagenomes</taxon>
        <taxon>ecological metagenomes</taxon>
    </lineage>
</organism>
<dbReference type="Gene3D" id="1.20.120.450">
    <property type="entry name" value="dinb family like domain"/>
    <property type="match status" value="1"/>
</dbReference>
<dbReference type="AlphaFoldDB" id="A0A0F9PU63"/>
<dbReference type="SUPFAM" id="SSF109854">
    <property type="entry name" value="DinB/YfiT-like putative metalloenzymes"/>
    <property type="match status" value="1"/>
</dbReference>
<dbReference type="Pfam" id="PF12867">
    <property type="entry name" value="DinB_2"/>
    <property type="match status" value="1"/>
</dbReference>
<feature type="domain" description="DinB-like" evidence="1">
    <location>
        <begin position="31"/>
        <end position="165"/>
    </location>
</feature>
<evidence type="ECO:0000259" key="1">
    <source>
        <dbReference type="Pfam" id="PF12867"/>
    </source>
</evidence>
<dbReference type="InterPro" id="IPR034660">
    <property type="entry name" value="DinB/YfiT-like"/>
</dbReference>
<evidence type="ECO:0000313" key="2">
    <source>
        <dbReference type="EMBL" id="KKM96732.1"/>
    </source>
</evidence>
<sequence length="171" mass="20060">MRTTELSFSEETPFYKVYIDTLGDVELLDILQRQLHHFPEFIESIPDEKLLFAYGPDKWTIAQVLVHVIDSERIFQYRALRFSRGDQNSLPGFDQDFYAERSKADRRSKESIIEEYKSVRKSTLALFATFDRDDLENSGTASHLQWSVAALGFVISGHQKHHRDIIRERYL</sequence>
<name>A0A0F9PU63_9ZZZZ</name>
<comment type="caution">
    <text evidence="2">The sequence shown here is derived from an EMBL/GenBank/DDBJ whole genome shotgun (WGS) entry which is preliminary data.</text>
</comment>
<proteinExistence type="predicted"/>
<gene>
    <name evidence="2" type="ORF">LCGC14_1175200</name>
</gene>
<accession>A0A0F9PU63</accession>
<dbReference type="EMBL" id="LAZR01005841">
    <property type="protein sequence ID" value="KKM96732.1"/>
    <property type="molecule type" value="Genomic_DNA"/>
</dbReference>